<dbReference type="AlphaFoldDB" id="A0AAD4EFP0"/>
<organism evidence="1 2">
    <name type="scientific">Suillus fuscotomentosus</name>
    <dbReference type="NCBI Taxonomy" id="1912939"/>
    <lineage>
        <taxon>Eukaryota</taxon>
        <taxon>Fungi</taxon>
        <taxon>Dikarya</taxon>
        <taxon>Basidiomycota</taxon>
        <taxon>Agaricomycotina</taxon>
        <taxon>Agaricomycetes</taxon>
        <taxon>Agaricomycetidae</taxon>
        <taxon>Boletales</taxon>
        <taxon>Suillineae</taxon>
        <taxon>Suillaceae</taxon>
        <taxon>Suillus</taxon>
    </lineage>
</organism>
<dbReference type="GeneID" id="64668806"/>
<evidence type="ECO:0000313" key="1">
    <source>
        <dbReference type="EMBL" id="KAG1905394.1"/>
    </source>
</evidence>
<dbReference type="Proteomes" id="UP001195769">
    <property type="component" value="Unassembled WGS sequence"/>
</dbReference>
<sequence length="49" mass="5189">QISSCSGFKTLVHTETKFSSGLWATGVGLCLCAHHKFVRPVGVGDLQKG</sequence>
<evidence type="ECO:0000313" key="2">
    <source>
        <dbReference type="Proteomes" id="UP001195769"/>
    </source>
</evidence>
<reference evidence="1" key="1">
    <citation type="journal article" date="2020" name="New Phytol.">
        <title>Comparative genomics reveals dynamic genome evolution in host specialist ectomycorrhizal fungi.</title>
        <authorList>
            <person name="Lofgren L.A."/>
            <person name="Nguyen N.H."/>
            <person name="Vilgalys R."/>
            <person name="Ruytinx J."/>
            <person name="Liao H.L."/>
            <person name="Branco S."/>
            <person name="Kuo A."/>
            <person name="LaButti K."/>
            <person name="Lipzen A."/>
            <person name="Andreopoulos W."/>
            <person name="Pangilinan J."/>
            <person name="Riley R."/>
            <person name="Hundley H."/>
            <person name="Na H."/>
            <person name="Barry K."/>
            <person name="Grigoriev I.V."/>
            <person name="Stajich J.E."/>
            <person name="Kennedy P.G."/>
        </authorList>
    </citation>
    <scope>NUCLEOTIDE SEQUENCE</scope>
    <source>
        <strain evidence="1">FC203</strain>
    </source>
</reference>
<feature type="non-terminal residue" evidence="1">
    <location>
        <position position="1"/>
    </location>
</feature>
<accession>A0AAD4EFP0</accession>
<dbReference type="Pfam" id="PF18758">
    <property type="entry name" value="KDZ"/>
    <property type="match status" value="1"/>
</dbReference>
<proteinExistence type="predicted"/>
<dbReference type="RefSeq" id="XP_041230969.1">
    <property type="nucleotide sequence ID" value="XM_041374508.1"/>
</dbReference>
<protein>
    <submittedName>
        <fullName evidence="1">Uncharacterized protein</fullName>
    </submittedName>
</protein>
<dbReference type="EMBL" id="JABBWK010000007">
    <property type="protein sequence ID" value="KAG1905394.1"/>
    <property type="molecule type" value="Genomic_DNA"/>
</dbReference>
<dbReference type="InterPro" id="IPR040521">
    <property type="entry name" value="KDZ"/>
</dbReference>
<name>A0AAD4EFP0_9AGAM</name>
<keyword evidence="2" id="KW-1185">Reference proteome</keyword>
<comment type="caution">
    <text evidence="1">The sequence shown here is derived from an EMBL/GenBank/DDBJ whole genome shotgun (WGS) entry which is preliminary data.</text>
</comment>
<gene>
    <name evidence="1" type="ORF">F5891DRAFT_943881</name>
</gene>